<evidence type="ECO:0000313" key="2">
    <source>
        <dbReference type="Proteomes" id="UP000661607"/>
    </source>
</evidence>
<dbReference type="InterPro" id="IPR058532">
    <property type="entry name" value="YjbR/MT2646/Rv2570-like"/>
</dbReference>
<dbReference type="Proteomes" id="UP000661607">
    <property type="component" value="Unassembled WGS sequence"/>
</dbReference>
<evidence type="ECO:0008006" key="3">
    <source>
        <dbReference type="Google" id="ProtNLM"/>
    </source>
</evidence>
<gene>
    <name evidence="1" type="ORF">H4W81_002920</name>
</gene>
<dbReference type="Gene3D" id="3.90.1150.30">
    <property type="match status" value="1"/>
</dbReference>
<sequence length="142" mass="15638">MAGSWTDADVERLRGRLVELVAALPGVIAEDSFGHIAFMLGRKRLAWLLVDHHGDGRLALCVKAPPGELETLLTADPDRYFRPAYVRGWVGVELHDVRPDWAEVGALLEQAWRMLASKRAVAAYDADHATRDSTPTPAAEEP</sequence>
<organism evidence="1 2">
    <name type="scientific">Nonomuraea africana</name>
    <dbReference type="NCBI Taxonomy" id="46171"/>
    <lineage>
        <taxon>Bacteria</taxon>
        <taxon>Bacillati</taxon>
        <taxon>Actinomycetota</taxon>
        <taxon>Actinomycetes</taxon>
        <taxon>Streptosporangiales</taxon>
        <taxon>Streptosporangiaceae</taxon>
        <taxon>Nonomuraea</taxon>
    </lineage>
</organism>
<comment type="caution">
    <text evidence="1">The sequence shown here is derived from an EMBL/GenBank/DDBJ whole genome shotgun (WGS) entry which is preliminary data.</text>
</comment>
<dbReference type="EMBL" id="JADBEF010000001">
    <property type="protein sequence ID" value="MBE1560141.1"/>
    <property type="molecule type" value="Genomic_DNA"/>
</dbReference>
<reference evidence="1 2" key="1">
    <citation type="submission" date="2020-10" db="EMBL/GenBank/DDBJ databases">
        <title>Sequencing the genomes of 1000 actinobacteria strains.</title>
        <authorList>
            <person name="Klenk H.-P."/>
        </authorList>
    </citation>
    <scope>NUCLEOTIDE SEQUENCE [LARGE SCALE GENOMIC DNA]</scope>
    <source>
        <strain evidence="1 2">DSM 43748</strain>
    </source>
</reference>
<evidence type="ECO:0000313" key="1">
    <source>
        <dbReference type="EMBL" id="MBE1560141.1"/>
    </source>
</evidence>
<proteinExistence type="predicted"/>
<dbReference type="RefSeq" id="WP_192775269.1">
    <property type="nucleotide sequence ID" value="NZ_BAAASY010000042.1"/>
</dbReference>
<dbReference type="InterPro" id="IPR038056">
    <property type="entry name" value="YjbR-like_sf"/>
</dbReference>
<accession>A0ABR9KED1</accession>
<keyword evidence="2" id="KW-1185">Reference proteome</keyword>
<name>A0ABR9KED1_9ACTN</name>
<protein>
    <recommendedName>
        <fullName evidence="3">MmcQ/YjbR family DNA-binding protein</fullName>
    </recommendedName>
</protein>
<dbReference type="Pfam" id="PF04237">
    <property type="entry name" value="YjbR"/>
    <property type="match status" value="1"/>
</dbReference>
<dbReference type="SUPFAM" id="SSF142906">
    <property type="entry name" value="YjbR-like"/>
    <property type="match status" value="1"/>
</dbReference>